<dbReference type="Proteomes" id="UP000008068">
    <property type="component" value="Unassembled WGS sequence"/>
</dbReference>
<dbReference type="OrthoDB" id="5900827at2759"/>
<evidence type="ECO:0000313" key="2">
    <source>
        <dbReference type="Proteomes" id="UP000008068"/>
    </source>
</evidence>
<name>G0N360_CAEBE</name>
<sequence>MPLIIEVTYIGSNRRNLLTALTSLKSRRGFRSVCCPWIIKTQVEPANNLAMISSTNMELRAAAVQN</sequence>
<proteinExistence type="predicted"/>
<accession>G0N360</accession>
<organism evidence="2">
    <name type="scientific">Caenorhabditis brenneri</name>
    <name type="common">Nematode worm</name>
    <dbReference type="NCBI Taxonomy" id="135651"/>
    <lineage>
        <taxon>Eukaryota</taxon>
        <taxon>Metazoa</taxon>
        <taxon>Ecdysozoa</taxon>
        <taxon>Nematoda</taxon>
        <taxon>Chromadorea</taxon>
        <taxon>Rhabditida</taxon>
        <taxon>Rhabditina</taxon>
        <taxon>Rhabditomorpha</taxon>
        <taxon>Rhabditoidea</taxon>
        <taxon>Rhabditidae</taxon>
        <taxon>Peloderinae</taxon>
        <taxon>Caenorhabditis</taxon>
    </lineage>
</organism>
<gene>
    <name evidence="1" type="ORF">CAEBREN_00886</name>
</gene>
<dbReference type="AlphaFoldDB" id="G0N360"/>
<keyword evidence="2" id="KW-1185">Reference proteome</keyword>
<protein>
    <submittedName>
        <fullName evidence="1">Uncharacterized protein</fullName>
    </submittedName>
</protein>
<dbReference type="InParanoid" id="G0N360"/>
<reference evidence="2" key="1">
    <citation type="submission" date="2011-07" db="EMBL/GenBank/DDBJ databases">
        <authorList>
            <consortium name="Caenorhabditis brenneri Sequencing and Analysis Consortium"/>
            <person name="Wilson R.K."/>
        </authorList>
    </citation>
    <scope>NUCLEOTIDE SEQUENCE [LARGE SCALE GENOMIC DNA]</scope>
    <source>
        <strain evidence="2">PB2801</strain>
    </source>
</reference>
<evidence type="ECO:0000313" key="1">
    <source>
        <dbReference type="EMBL" id="EGT51340.1"/>
    </source>
</evidence>
<dbReference type="HOGENOM" id="CLU_2833440_0_0_1"/>
<dbReference type="EMBL" id="GL379833">
    <property type="protein sequence ID" value="EGT51340.1"/>
    <property type="molecule type" value="Genomic_DNA"/>
</dbReference>